<dbReference type="Proteomes" id="UP000887575">
    <property type="component" value="Unassembled WGS sequence"/>
</dbReference>
<keyword evidence="1" id="KW-1185">Reference proteome</keyword>
<dbReference type="AlphaFoldDB" id="A0AAF3JAR4"/>
<reference evidence="2" key="1">
    <citation type="submission" date="2024-02" db="UniProtKB">
        <authorList>
            <consortium name="WormBaseParasite"/>
        </authorList>
    </citation>
    <scope>IDENTIFICATION</scope>
</reference>
<dbReference type="WBParaSite" id="MBELARI_LOCUS7217">
    <property type="protein sequence ID" value="MBELARI_LOCUS7217"/>
    <property type="gene ID" value="MBELARI_LOCUS7217"/>
</dbReference>
<proteinExistence type="predicted"/>
<accession>A0AAF3JAR4</accession>
<organism evidence="1 2">
    <name type="scientific">Mesorhabditis belari</name>
    <dbReference type="NCBI Taxonomy" id="2138241"/>
    <lineage>
        <taxon>Eukaryota</taxon>
        <taxon>Metazoa</taxon>
        <taxon>Ecdysozoa</taxon>
        <taxon>Nematoda</taxon>
        <taxon>Chromadorea</taxon>
        <taxon>Rhabditida</taxon>
        <taxon>Rhabditina</taxon>
        <taxon>Rhabditomorpha</taxon>
        <taxon>Rhabditoidea</taxon>
        <taxon>Rhabditidae</taxon>
        <taxon>Mesorhabditinae</taxon>
        <taxon>Mesorhabditis</taxon>
    </lineage>
</organism>
<evidence type="ECO:0000313" key="2">
    <source>
        <dbReference type="WBParaSite" id="MBELARI_LOCUS7217"/>
    </source>
</evidence>
<protein>
    <submittedName>
        <fullName evidence="2">Uncharacterized protein</fullName>
    </submittedName>
</protein>
<evidence type="ECO:0000313" key="1">
    <source>
        <dbReference type="Proteomes" id="UP000887575"/>
    </source>
</evidence>
<name>A0AAF3JAR4_9BILA</name>
<sequence>MEDDLLSEATSKLCSIQLLNALHVKSCDGKTGIYFTKHTPQLNGMWDMLVAGTNGELPMTNELYFNSKVPGIYINILDLTGIRVRASLNEDCVAPWTSGAERMRLDNFFGAPGVGISSKPSPTTRRVILQRYSKHPRGLPISKKILSIPDAEKPHMFAEGTNALVLYFVKSPFEVQAKGSYKRISADSKQVLIDLIEKNPMLSTERIHELMTRELDGQSVPDLKRIQFQQKKYLKSLFVQKKPKRIAGSREFLKEEKKRLQQGTPPTEIPQRIQPIEERDQLFLANHQSSSLQMDNFASPINPAPISPIAFTNYHHSSKINVFEDAPDQDQENDEPSSSSLSHSPLNALLMQTSSLTNRMVQSPQPGTEYESFEEKIPSYYMDLARGVSVKQALSTHRKVPETGQLFTGAQKLVLDGIVKTLNELLLKSDNNGFNGEETPINVLQLFPDIKPTSGNGF</sequence>